<dbReference type="PANTHER" id="PTHR11304:SF29">
    <property type="entry name" value="EPHRIN"/>
    <property type="match status" value="1"/>
</dbReference>
<dbReference type="InterPro" id="IPR031328">
    <property type="entry name" value="Ephrin"/>
</dbReference>
<dbReference type="Proteomes" id="UP001159405">
    <property type="component" value="Unassembled WGS sequence"/>
</dbReference>
<dbReference type="PANTHER" id="PTHR11304">
    <property type="entry name" value="EPHRIN"/>
    <property type="match status" value="1"/>
</dbReference>
<feature type="signal peptide" evidence="8">
    <location>
        <begin position="1"/>
        <end position="30"/>
    </location>
</feature>
<evidence type="ECO:0000256" key="4">
    <source>
        <dbReference type="ARBA" id="ARBA00023157"/>
    </source>
</evidence>
<comment type="caution">
    <text evidence="6">Lacks conserved residue(s) required for the propagation of feature annotation.</text>
</comment>
<evidence type="ECO:0000256" key="5">
    <source>
        <dbReference type="ARBA" id="ARBA00023180"/>
    </source>
</evidence>
<dbReference type="EMBL" id="CALNXK010000157">
    <property type="protein sequence ID" value="CAH3170688.1"/>
    <property type="molecule type" value="Genomic_DNA"/>
</dbReference>
<evidence type="ECO:0000259" key="9">
    <source>
        <dbReference type="PROSITE" id="PS51551"/>
    </source>
</evidence>
<evidence type="ECO:0000313" key="11">
    <source>
        <dbReference type="Proteomes" id="UP001159405"/>
    </source>
</evidence>
<protein>
    <recommendedName>
        <fullName evidence="9">Ephrin RBD domain-containing protein</fullName>
    </recommendedName>
</protein>
<evidence type="ECO:0000256" key="2">
    <source>
        <dbReference type="ARBA" id="ARBA00022729"/>
    </source>
</evidence>
<name>A0ABN8QUH2_9CNID</name>
<keyword evidence="4" id="KW-1015">Disulfide bond</keyword>
<keyword evidence="5" id="KW-0325">Glycoprotein</keyword>
<comment type="similarity">
    <text evidence="6">Belongs to the ephrin family.</text>
</comment>
<keyword evidence="7" id="KW-1133">Transmembrane helix</keyword>
<comment type="caution">
    <text evidence="10">The sequence shown here is derived from an EMBL/GenBank/DDBJ whole genome shotgun (WGS) entry which is preliminary data.</text>
</comment>
<accession>A0ABN8QUH2</accession>
<evidence type="ECO:0000256" key="1">
    <source>
        <dbReference type="ARBA" id="ARBA00004370"/>
    </source>
</evidence>
<keyword evidence="11" id="KW-1185">Reference proteome</keyword>
<evidence type="ECO:0000256" key="3">
    <source>
        <dbReference type="ARBA" id="ARBA00023136"/>
    </source>
</evidence>
<evidence type="ECO:0000256" key="7">
    <source>
        <dbReference type="SAM" id="Phobius"/>
    </source>
</evidence>
<keyword evidence="3 7" id="KW-0472">Membrane</keyword>
<proteinExistence type="inferred from homology"/>
<comment type="subcellular location">
    <subcellularLocation>
        <location evidence="1">Membrane</location>
    </subcellularLocation>
</comment>
<dbReference type="Pfam" id="PF00812">
    <property type="entry name" value="Ephrin"/>
    <property type="match status" value="1"/>
</dbReference>
<sequence length="265" mass="29990">MKTKRALLLDPVLRLRFLLVFSICCQPGSQKYLESLEWTPQNPKFQFSNESFDGGRAYYRLSVPQYNSLMVICPNPTTYPQGSQEHVARERRYENLWYVDKESFEACKVGSPKDKAINSRLLECDKPTELKFEKLVFQPFSPSSQMSFHPGTKHYFIATSDGSMLSLNRTSGGHCSDTARGISMRMLIYICHDKTDPACTSVKTDPPTPRTVIFTNGTTNKPLLAATQAARRSFPIDTWQLLAIILAVCIACSLVIHSICLFIVW</sequence>
<dbReference type="InterPro" id="IPR001799">
    <property type="entry name" value="Ephrin_RBD"/>
</dbReference>
<evidence type="ECO:0000256" key="8">
    <source>
        <dbReference type="SAM" id="SignalP"/>
    </source>
</evidence>
<keyword evidence="2 8" id="KW-0732">Signal</keyword>
<organism evidence="10 11">
    <name type="scientific">Porites lobata</name>
    <dbReference type="NCBI Taxonomy" id="104759"/>
    <lineage>
        <taxon>Eukaryota</taxon>
        <taxon>Metazoa</taxon>
        <taxon>Cnidaria</taxon>
        <taxon>Anthozoa</taxon>
        <taxon>Hexacorallia</taxon>
        <taxon>Scleractinia</taxon>
        <taxon>Fungiina</taxon>
        <taxon>Poritidae</taxon>
        <taxon>Porites</taxon>
    </lineage>
</organism>
<feature type="domain" description="Ephrin RBD" evidence="9">
    <location>
        <begin position="31"/>
        <end position="186"/>
    </location>
</feature>
<reference evidence="10 11" key="1">
    <citation type="submission" date="2022-05" db="EMBL/GenBank/DDBJ databases">
        <authorList>
            <consortium name="Genoscope - CEA"/>
            <person name="William W."/>
        </authorList>
    </citation>
    <scope>NUCLEOTIDE SEQUENCE [LARGE SCALE GENOMIC DNA]</scope>
</reference>
<dbReference type="PROSITE" id="PS51551">
    <property type="entry name" value="EPHRIN_RBD_2"/>
    <property type="match status" value="1"/>
</dbReference>
<feature type="transmembrane region" description="Helical" evidence="7">
    <location>
        <begin position="241"/>
        <end position="264"/>
    </location>
</feature>
<gene>
    <name evidence="10" type="ORF">PLOB_00010892</name>
</gene>
<evidence type="ECO:0000313" key="10">
    <source>
        <dbReference type="EMBL" id="CAH3170688.1"/>
    </source>
</evidence>
<dbReference type="SUPFAM" id="SSF49503">
    <property type="entry name" value="Cupredoxins"/>
    <property type="match status" value="1"/>
</dbReference>
<keyword evidence="7" id="KW-0812">Transmembrane</keyword>
<dbReference type="Gene3D" id="2.60.40.420">
    <property type="entry name" value="Cupredoxins - blue copper proteins"/>
    <property type="match status" value="1"/>
</dbReference>
<feature type="chain" id="PRO_5045705423" description="Ephrin RBD domain-containing protein" evidence="8">
    <location>
        <begin position="31"/>
        <end position="265"/>
    </location>
</feature>
<dbReference type="InterPro" id="IPR008972">
    <property type="entry name" value="Cupredoxin"/>
</dbReference>
<evidence type="ECO:0000256" key="6">
    <source>
        <dbReference type="PROSITE-ProRule" id="PRU00884"/>
    </source>
</evidence>